<dbReference type="EMBL" id="CDMZ01001450">
    <property type="protein sequence ID" value="CEM32793.1"/>
    <property type="molecule type" value="Genomic_DNA"/>
</dbReference>
<protein>
    <submittedName>
        <fullName evidence="2">Uncharacterized protein</fullName>
    </submittedName>
</protein>
<proteinExistence type="predicted"/>
<feature type="region of interest" description="Disordered" evidence="1">
    <location>
        <begin position="382"/>
        <end position="401"/>
    </location>
</feature>
<dbReference type="VEuPathDB" id="CryptoDB:Cvel_22953"/>
<name>A0A0G4GQQ3_9ALVE</name>
<gene>
    <name evidence="2" type="ORF">Cvel_22953</name>
</gene>
<evidence type="ECO:0000313" key="2">
    <source>
        <dbReference type="EMBL" id="CEM32793.1"/>
    </source>
</evidence>
<organism evidence="2">
    <name type="scientific">Chromera velia CCMP2878</name>
    <dbReference type="NCBI Taxonomy" id="1169474"/>
    <lineage>
        <taxon>Eukaryota</taxon>
        <taxon>Sar</taxon>
        <taxon>Alveolata</taxon>
        <taxon>Colpodellida</taxon>
        <taxon>Chromeraceae</taxon>
        <taxon>Chromera</taxon>
    </lineage>
</organism>
<reference evidence="2" key="1">
    <citation type="submission" date="2014-11" db="EMBL/GenBank/DDBJ databases">
        <authorList>
            <person name="Otto D Thomas"/>
            <person name="Naeem Raeece"/>
        </authorList>
    </citation>
    <scope>NUCLEOTIDE SEQUENCE</scope>
</reference>
<accession>A0A0G4GQQ3</accession>
<evidence type="ECO:0000256" key="1">
    <source>
        <dbReference type="SAM" id="MobiDB-lite"/>
    </source>
</evidence>
<sequence length="424" mass="46298">MGLQRLCRLCILAVFISLSVLFRFSTGLQFQRREARLSEGVCNECGDLLDSLLRSGTVGAFDLEWFYDGSREAINQRRAYINNTPGLKEKFDACVATCTPFKSPYMKQSHAVYSLASTLLNGDAIDAGKKRTKRAEMISTCEASTKTTCPSLCPTMVDNMLGAVLQYKQESIARIGNGKRVIKGLQDERKEAPGGICIGGEVGGCLSCSDLKSFVNTKEVIQKTVIQPIVASMQEAFEAIAFKGLKAGEEDGVTIDTKKSQMAQFTERMTKVNALIAKAKTGFEKAQTDMPDIFVSLVGSYGTKMAAEKEDRKNEVWRPLAVKRLTVLRKLVEASLGDNLKKVKFAEFICDANGMKSVARVEMKKPELADEASNAVSTLSLEKPPEGVSVDPKTGAASVQRGKTKVDKQVVRLSQASCSSFDWA</sequence>
<dbReference type="AlphaFoldDB" id="A0A0G4GQQ3"/>